<evidence type="ECO:0000313" key="2">
    <source>
        <dbReference type="Proteomes" id="UP000015102"/>
    </source>
</evidence>
<proteinExistence type="predicted"/>
<name>T1GLV9_MEGSC</name>
<dbReference type="HOGENOM" id="CLU_2173845_0_0_1"/>
<dbReference type="EMBL" id="CAQQ02016797">
    <property type="status" value="NOT_ANNOTATED_CDS"/>
    <property type="molecule type" value="Genomic_DNA"/>
</dbReference>
<evidence type="ECO:0000313" key="1">
    <source>
        <dbReference type="EnsemblMetazoa" id="MESCA004523-PA"/>
    </source>
</evidence>
<reference evidence="2" key="1">
    <citation type="submission" date="2013-02" db="EMBL/GenBank/DDBJ databases">
        <authorList>
            <person name="Hughes D."/>
        </authorList>
    </citation>
    <scope>NUCLEOTIDE SEQUENCE</scope>
    <source>
        <strain>Durham</strain>
        <strain evidence="2">NC isolate 2 -- Noor lab</strain>
    </source>
</reference>
<keyword evidence="2" id="KW-1185">Reference proteome</keyword>
<evidence type="ECO:0008006" key="3">
    <source>
        <dbReference type="Google" id="ProtNLM"/>
    </source>
</evidence>
<organism evidence="1 2">
    <name type="scientific">Megaselia scalaris</name>
    <name type="common">Humpbacked fly</name>
    <name type="synonym">Phora scalaris</name>
    <dbReference type="NCBI Taxonomy" id="36166"/>
    <lineage>
        <taxon>Eukaryota</taxon>
        <taxon>Metazoa</taxon>
        <taxon>Ecdysozoa</taxon>
        <taxon>Arthropoda</taxon>
        <taxon>Hexapoda</taxon>
        <taxon>Insecta</taxon>
        <taxon>Pterygota</taxon>
        <taxon>Neoptera</taxon>
        <taxon>Endopterygota</taxon>
        <taxon>Diptera</taxon>
        <taxon>Brachycera</taxon>
        <taxon>Muscomorpha</taxon>
        <taxon>Platypezoidea</taxon>
        <taxon>Phoridae</taxon>
        <taxon>Megaseliini</taxon>
        <taxon>Megaselia</taxon>
    </lineage>
</organism>
<protein>
    <recommendedName>
        <fullName evidence="3">Reverse transcriptase domain-containing protein</fullName>
    </recommendedName>
</protein>
<reference evidence="1" key="2">
    <citation type="submission" date="2015-06" db="UniProtKB">
        <authorList>
            <consortium name="EnsemblMetazoa"/>
        </authorList>
    </citation>
    <scope>IDENTIFICATION</scope>
</reference>
<dbReference type="EnsemblMetazoa" id="MESCA004523-RA">
    <property type="protein sequence ID" value="MESCA004523-PA"/>
    <property type="gene ID" value="MESCA004523"/>
</dbReference>
<dbReference type="AlphaFoldDB" id="T1GLV9"/>
<dbReference type="Proteomes" id="UP000015102">
    <property type="component" value="Unassembled WGS sequence"/>
</dbReference>
<sequence length="110" mass="13117">MNLELNVDNIGRNRFAGVNIKVLLYADSFQLMINLLGTYCENWRLTVNLMKSKVMVFRIGHGRYASNEKWRYKVELIEVVKEYVYLGFIISSNLSYENHIKRKELKPLWR</sequence>
<dbReference type="EMBL" id="CAQQ02016798">
    <property type="status" value="NOT_ANNOTATED_CDS"/>
    <property type="molecule type" value="Genomic_DNA"/>
</dbReference>
<dbReference type="STRING" id="36166.T1GLV9"/>
<accession>T1GLV9</accession>